<feature type="transmembrane region" description="Helical" evidence="1">
    <location>
        <begin position="21"/>
        <end position="44"/>
    </location>
</feature>
<dbReference type="EMBL" id="UINC01094287">
    <property type="protein sequence ID" value="SVC49406.1"/>
    <property type="molecule type" value="Genomic_DNA"/>
</dbReference>
<evidence type="ECO:0000313" key="2">
    <source>
        <dbReference type="EMBL" id="SVC49406.1"/>
    </source>
</evidence>
<sequence>MKVHRSLLGGGGNALENRKLLNFWARFCISIANAVTFLVLLYLLFYSEVKESSRDLVNILCGAYVAVLAKSTDYWFREKKDQEHSEEMEMKGRNGPNTKV</sequence>
<organism evidence="2">
    <name type="scientific">marine metagenome</name>
    <dbReference type="NCBI Taxonomy" id="408172"/>
    <lineage>
        <taxon>unclassified sequences</taxon>
        <taxon>metagenomes</taxon>
        <taxon>ecological metagenomes</taxon>
    </lineage>
</organism>
<gene>
    <name evidence="2" type="ORF">METZ01_LOCUS302260</name>
</gene>
<accession>A0A382MKZ2</accession>
<dbReference type="AlphaFoldDB" id="A0A382MKZ2"/>
<keyword evidence="1" id="KW-1133">Transmembrane helix</keyword>
<proteinExistence type="predicted"/>
<name>A0A382MKZ2_9ZZZZ</name>
<protein>
    <submittedName>
        <fullName evidence="2">Uncharacterized protein</fullName>
    </submittedName>
</protein>
<evidence type="ECO:0000256" key="1">
    <source>
        <dbReference type="SAM" id="Phobius"/>
    </source>
</evidence>
<reference evidence="2" key="1">
    <citation type="submission" date="2018-05" db="EMBL/GenBank/DDBJ databases">
        <authorList>
            <person name="Lanie J.A."/>
            <person name="Ng W.-L."/>
            <person name="Kazmierczak K.M."/>
            <person name="Andrzejewski T.M."/>
            <person name="Davidsen T.M."/>
            <person name="Wayne K.J."/>
            <person name="Tettelin H."/>
            <person name="Glass J.I."/>
            <person name="Rusch D."/>
            <person name="Podicherti R."/>
            <person name="Tsui H.-C.T."/>
            <person name="Winkler M.E."/>
        </authorList>
    </citation>
    <scope>NUCLEOTIDE SEQUENCE</scope>
</reference>
<keyword evidence="1" id="KW-0812">Transmembrane</keyword>
<keyword evidence="1" id="KW-0472">Membrane</keyword>